<feature type="compositionally biased region" description="Basic and acidic residues" evidence="2">
    <location>
        <begin position="27"/>
        <end position="49"/>
    </location>
</feature>
<gene>
    <name evidence="3" type="ORF">MCOR_46621</name>
</gene>
<reference evidence="3 4" key="1">
    <citation type="submission" date="2020-06" db="EMBL/GenBank/DDBJ databases">
        <authorList>
            <person name="Li R."/>
            <person name="Bekaert M."/>
        </authorList>
    </citation>
    <scope>NUCLEOTIDE SEQUENCE [LARGE SCALE GENOMIC DNA]</scope>
    <source>
        <strain evidence="4">wild</strain>
    </source>
</reference>
<accession>A0A6J8E0W2</accession>
<feature type="region of interest" description="Disordered" evidence="2">
    <location>
        <begin position="102"/>
        <end position="177"/>
    </location>
</feature>
<feature type="region of interest" description="Disordered" evidence="2">
    <location>
        <begin position="1"/>
        <end position="51"/>
    </location>
</feature>
<dbReference type="PANTHER" id="PTHR46601:SF1">
    <property type="entry name" value="ADF-H DOMAIN-CONTAINING PROTEIN"/>
    <property type="match status" value="1"/>
</dbReference>
<sequence length="483" mass="57010">MLKVKLRSSRREKNKATPIHNETTTVKLEKKSSKQKMKEYRDRLKENPDTYKAYLASEAERNRAYRARLDDQQRERQREKTRIRVQKFREKTKSAMTLKTPNDDALVQPKTPKTRQKVKDQREYWRNKKKEQRKNMTAQKRRRVNEKRRLNYAEKRDKKLTTKEKEKEARTTTTGYKTKEAERKAVYRAKQSLPSSSNKFASVLAGIAASATPRKRAALENDGIILTPSKRRRLDMCSQSLAKITDEIQSKKYKRSKLALSRRRILASSIVWSSNTHEKKLWYVRAFAYKCSKLKGVWTDKKRSDALDEDTIKKKLKIFFSGNRVIQDAYRTKKHVSKKTMEAKRILEVSLVDTYEKFKEQNTECSISFSKFSSLRPSNVKTMNKNAFNNCLCEYCTNIELKVKAIEKVVGNRSFVKNRYDISKETLCIKANYSQFYHKKCLERKCDKCGPAKFTKSLTDVLNKKSTTVEWHRWENQTIIHKR</sequence>
<feature type="compositionally biased region" description="Basic and acidic residues" evidence="2">
    <location>
        <begin position="147"/>
        <end position="170"/>
    </location>
</feature>
<evidence type="ECO:0000256" key="1">
    <source>
        <dbReference type="SAM" id="Coils"/>
    </source>
</evidence>
<keyword evidence="4" id="KW-1185">Reference proteome</keyword>
<name>A0A6J8E0W2_MYTCO</name>
<dbReference type="PANTHER" id="PTHR46601">
    <property type="entry name" value="ULP_PROTEASE DOMAIN-CONTAINING PROTEIN"/>
    <property type="match status" value="1"/>
</dbReference>
<feature type="compositionally biased region" description="Basic and acidic residues" evidence="2">
    <location>
        <begin position="117"/>
        <end position="126"/>
    </location>
</feature>
<evidence type="ECO:0000313" key="3">
    <source>
        <dbReference type="EMBL" id="CAC5413756.1"/>
    </source>
</evidence>
<feature type="coiled-coil region" evidence="1">
    <location>
        <begin position="55"/>
        <end position="82"/>
    </location>
</feature>
<dbReference type="Proteomes" id="UP000507470">
    <property type="component" value="Unassembled WGS sequence"/>
</dbReference>
<proteinExistence type="predicted"/>
<evidence type="ECO:0000256" key="2">
    <source>
        <dbReference type="SAM" id="MobiDB-lite"/>
    </source>
</evidence>
<dbReference type="EMBL" id="CACVKT020008219">
    <property type="protein sequence ID" value="CAC5413756.1"/>
    <property type="molecule type" value="Genomic_DNA"/>
</dbReference>
<keyword evidence="1" id="KW-0175">Coiled coil</keyword>
<evidence type="ECO:0000313" key="4">
    <source>
        <dbReference type="Proteomes" id="UP000507470"/>
    </source>
</evidence>
<protein>
    <submittedName>
        <fullName evidence="3">Uncharacterized protein</fullName>
    </submittedName>
</protein>
<organism evidence="3 4">
    <name type="scientific">Mytilus coruscus</name>
    <name type="common">Sea mussel</name>
    <dbReference type="NCBI Taxonomy" id="42192"/>
    <lineage>
        <taxon>Eukaryota</taxon>
        <taxon>Metazoa</taxon>
        <taxon>Spiralia</taxon>
        <taxon>Lophotrochozoa</taxon>
        <taxon>Mollusca</taxon>
        <taxon>Bivalvia</taxon>
        <taxon>Autobranchia</taxon>
        <taxon>Pteriomorphia</taxon>
        <taxon>Mytilida</taxon>
        <taxon>Mytiloidea</taxon>
        <taxon>Mytilidae</taxon>
        <taxon>Mytilinae</taxon>
        <taxon>Mytilus</taxon>
    </lineage>
</organism>
<dbReference type="OrthoDB" id="6128444at2759"/>
<dbReference type="AlphaFoldDB" id="A0A6J8E0W2"/>